<feature type="compositionally biased region" description="Basic and acidic residues" evidence="5">
    <location>
        <begin position="351"/>
        <end position="367"/>
    </location>
</feature>
<proteinExistence type="inferred from homology"/>
<evidence type="ECO:0000256" key="6">
    <source>
        <dbReference type="SAM" id="Phobius"/>
    </source>
</evidence>
<keyword evidence="4" id="KW-1208">Phospholipid metabolism</keyword>
<accession>A0A316UEI6</accession>
<dbReference type="SMART" id="SM00563">
    <property type="entry name" value="PlsC"/>
    <property type="match status" value="1"/>
</dbReference>
<feature type="transmembrane region" description="Helical" evidence="6">
    <location>
        <begin position="30"/>
        <end position="54"/>
    </location>
</feature>
<evidence type="ECO:0000256" key="4">
    <source>
        <dbReference type="RuleBase" id="RU361267"/>
    </source>
</evidence>
<dbReference type="GO" id="GO:0006654">
    <property type="term" value="P:phosphatidic acid biosynthetic process"/>
    <property type="evidence" value="ECO:0007669"/>
    <property type="project" value="TreeGrafter"/>
</dbReference>
<reference evidence="8 9" key="1">
    <citation type="journal article" date="2018" name="Mol. Biol. Evol.">
        <title>Broad Genomic Sampling Reveals a Smut Pathogenic Ancestry of the Fungal Clade Ustilaginomycotina.</title>
        <authorList>
            <person name="Kijpornyongpan T."/>
            <person name="Mondo S.J."/>
            <person name="Barry K."/>
            <person name="Sandor L."/>
            <person name="Lee J."/>
            <person name="Lipzen A."/>
            <person name="Pangilinan J."/>
            <person name="LaButti K."/>
            <person name="Hainaut M."/>
            <person name="Henrissat B."/>
            <person name="Grigoriev I.V."/>
            <person name="Spatafora J.W."/>
            <person name="Aime M.C."/>
        </authorList>
    </citation>
    <scope>NUCLEOTIDE SEQUENCE [LARGE SCALE GENOMIC DNA]</scope>
    <source>
        <strain evidence="8 9">MCA 4718</strain>
    </source>
</reference>
<dbReference type="InterPro" id="IPR002123">
    <property type="entry name" value="Plipid/glycerol_acylTrfase"/>
</dbReference>
<evidence type="ECO:0000256" key="5">
    <source>
        <dbReference type="SAM" id="MobiDB-lite"/>
    </source>
</evidence>
<keyword evidence="6" id="KW-1133">Transmembrane helix</keyword>
<keyword evidence="6" id="KW-0472">Membrane</keyword>
<feature type="compositionally biased region" description="Gly residues" evidence="5">
    <location>
        <begin position="316"/>
        <end position="327"/>
    </location>
</feature>
<dbReference type="STRING" id="1684307.A0A316UEI6"/>
<keyword evidence="3 4" id="KW-0012">Acyltransferase</keyword>
<feature type="compositionally biased region" description="Basic and acidic residues" evidence="5">
    <location>
        <begin position="329"/>
        <end position="343"/>
    </location>
</feature>
<dbReference type="AlphaFoldDB" id="A0A316UEI6"/>
<keyword evidence="9" id="KW-1185">Reference proteome</keyword>
<dbReference type="EC" id="2.3.1.51" evidence="4"/>
<feature type="domain" description="Phospholipid/glycerol acyltransferase" evidence="7">
    <location>
        <begin position="98"/>
        <end position="215"/>
    </location>
</feature>
<sequence>MITKTLSYAAAGAFALLALASPRSQRARMYLNIVVYVSSLGICSMIGLVTSIVMNFIPSQRLNNNFLVARCFYLIAGTLTGVRFTVEGEENFEKARPSVLVGNHQSSMDILYLGRIFPKVASIMAKQELKYAPLLGQWMYLSGAVFIDRKNRGDAVKTFDQVGAAMKKDKLSLWVFPEGTRSKLPVPDLLPFKKGAFHLALQAQVPVVPVVCENYHRLFDSKTRFESGTIRIKVLPPVETKGMTAADATALTDKVRQQMLDALIQMDTEREEFDVSSTADQPSSSVVGSSSARASGASLSVGSNVARGERGLGGIAGWMGKLIGTGSGRDTDRKAARDAERLKTKGSSGQRPEDYHLVSEAQRRSAGDEATQQDQQTSQAKATGTQETQAREGLTQRSTGGGGNGDGNGSVESDETEGSTVLVEAPQ</sequence>
<evidence type="ECO:0000313" key="8">
    <source>
        <dbReference type="EMBL" id="PWN23697.1"/>
    </source>
</evidence>
<evidence type="ECO:0000256" key="1">
    <source>
        <dbReference type="ARBA" id="ARBA00008655"/>
    </source>
</evidence>
<dbReference type="OrthoDB" id="202234at2759"/>
<dbReference type="SUPFAM" id="SSF69593">
    <property type="entry name" value="Glycerol-3-phosphate (1)-acyltransferase"/>
    <property type="match status" value="1"/>
</dbReference>
<evidence type="ECO:0000256" key="2">
    <source>
        <dbReference type="ARBA" id="ARBA00022679"/>
    </source>
</evidence>
<protein>
    <recommendedName>
        <fullName evidence="4">1-acyl-sn-glycerol-3-phosphate acyltransferase</fullName>
        <ecNumber evidence="4">2.3.1.51</ecNumber>
    </recommendedName>
</protein>
<dbReference type="NCBIfam" id="TIGR00530">
    <property type="entry name" value="AGP_acyltrn"/>
    <property type="match status" value="1"/>
</dbReference>
<dbReference type="GO" id="GO:0016020">
    <property type="term" value="C:membrane"/>
    <property type="evidence" value="ECO:0007669"/>
    <property type="project" value="InterPro"/>
</dbReference>
<dbReference type="Proteomes" id="UP000245942">
    <property type="component" value="Unassembled WGS sequence"/>
</dbReference>
<comment type="domain">
    <text evidence="4">The HXXXXD motif is essential for acyltransferase activity and may constitute the binding site for the phosphate moiety of the glycerol-3-phosphate.</text>
</comment>
<dbReference type="GeneID" id="37013050"/>
<keyword evidence="4" id="KW-0594">Phospholipid biosynthesis</keyword>
<dbReference type="InterPro" id="IPR004552">
    <property type="entry name" value="AGP_acyltrans"/>
</dbReference>
<dbReference type="EMBL" id="KZ819321">
    <property type="protein sequence ID" value="PWN23697.1"/>
    <property type="molecule type" value="Genomic_DNA"/>
</dbReference>
<keyword evidence="4" id="KW-0444">Lipid biosynthesis</keyword>
<evidence type="ECO:0000259" key="7">
    <source>
        <dbReference type="SMART" id="SM00563"/>
    </source>
</evidence>
<feature type="compositionally biased region" description="Gly residues" evidence="5">
    <location>
        <begin position="399"/>
        <end position="408"/>
    </location>
</feature>
<evidence type="ECO:0000256" key="3">
    <source>
        <dbReference type="ARBA" id="ARBA00023315"/>
    </source>
</evidence>
<organism evidence="8 9">
    <name type="scientific">Pseudomicrostroma glucosiphilum</name>
    <dbReference type="NCBI Taxonomy" id="1684307"/>
    <lineage>
        <taxon>Eukaryota</taxon>
        <taxon>Fungi</taxon>
        <taxon>Dikarya</taxon>
        <taxon>Basidiomycota</taxon>
        <taxon>Ustilaginomycotina</taxon>
        <taxon>Exobasidiomycetes</taxon>
        <taxon>Microstromatales</taxon>
        <taxon>Microstromatales incertae sedis</taxon>
        <taxon>Pseudomicrostroma</taxon>
    </lineage>
</organism>
<dbReference type="PANTHER" id="PTHR10434">
    <property type="entry name" value="1-ACYL-SN-GLYCEROL-3-PHOSPHATE ACYLTRANSFERASE"/>
    <property type="match status" value="1"/>
</dbReference>
<keyword evidence="6" id="KW-0812">Transmembrane</keyword>
<name>A0A316UEI6_9BASI</name>
<feature type="compositionally biased region" description="Polar residues" evidence="5">
    <location>
        <begin position="370"/>
        <end position="388"/>
    </location>
</feature>
<comment type="similarity">
    <text evidence="1 4">Belongs to the 1-acyl-sn-glycerol-3-phosphate acyltransferase family.</text>
</comment>
<dbReference type="GO" id="GO:0005783">
    <property type="term" value="C:endoplasmic reticulum"/>
    <property type="evidence" value="ECO:0007669"/>
    <property type="project" value="TreeGrafter"/>
</dbReference>
<keyword evidence="2 4" id="KW-0808">Transferase</keyword>
<dbReference type="Pfam" id="PF01553">
    <property type="entry name" value="Acyltransferase"/>
    <property type="match status" value="1"/>
</dbReference>
<feature type="region of interest" description="Disordered" evidence="5">
    <location>
        <begin position="271"/>
        <end position="300"/>
    </location>
</feature>
<dbReference type="CDD" id="cd07989">
    <property type="entry name" value="LPLAT_AGPAT-like"/>
    <property type="match status" value="1"/>
</dbReference>
<dbReference type="GO" id="GO:0003841">
    <property type="term" value="F:1-acylglycerol-3-phosphate O-acyltransferase activity"/>
    <property type="evidence" value="ECO:0007669"/>
    <property type="project" value="UniProtKB-UniRule"/>
</dbReference>
<gene>
    <name evidence="8" type="ORF">BCV69DRAFT_279625</name>
</gene>
<comment type="catalytic activity">
    <reaction evidence="4">
        <text>a 1-acyl-sn-glycero-3-phosphate + an acyl-CoA = a 1,2-diacyl-sn-glycero-3-phosphate + CoA</text>
        <dbReference type="Rhea" id="RHEA:19709"/>
        <dbReference type="ChEBI" id="CHEBI:57287"/>
        <dbReference type="ChEBI" id="CHEBI:57970"/>
        <dbReference type="ChEBI" id="CHEBI:58342"/>
        <dbReference type="ChEBI" id="CHEBI:58608"/>
        <dbReference type="EC" id="2.3.1.51"/>
    </reaction>
</comment>
<evidence type="ECO:0000313" key="9">
    <source>
        <dbReference type="Proteomes" id="UP000245942"/>
    </source>
</evidence>
<feature type="compositionally biased region" description="Low complexity" evidence="5">
    <location>
        <begin position="283"/>
        <end position="300"/>
    </location>
</feature>
<dbReference type="PANTHER" id="PTHR10434:SF11">
    <property type="entry name" value="1-ACYL-SN-GLYCEROL-3-PHOSPHATE ACYLTRANSFERASE"/>
    <property type="match status" value="1"/>
</dbReference>
<dbReference type="RefSeq" id="XP_025350857.1">
    <property type="nucleotide sequence ID" value="XM_025491316.1"/>
</dbReference>
<keyword evidence="4" id="KW-0443">Lipid metabolism</keyword>
<feature type="region of interest" description="Disordered" evidence="5">
    <location>
        <begin position="316"/>
        <end position="427"/>
    </location>
</feature>